<dbReference type="Proteomes" id="UP001620520">
    <property type="component" value="Unassembled WGS sequence"/>
</dbReference>
<evidence type="ECO:0000259" key="9">
    <source>
        <dbReference type="PROSITE" id="PS50929"/>
    </source>
</evidence>
<dbReference type="PANTHER" id="PTHR43394:SF1">
    <property type="entry name" value="ATP-BINDING CASSETTE SUB-FAMILY B MEMBER 10, MITOCHONDRIAL"/>
    <property type="match status" value="1"/>
</dbReference>
<evidence type="ECO:0000256" key="4">
    <source>
        <dbReference type="ARBA" id="ARBA00022840"/>
    </source>
</evidence>
<feature type="transmembrane region" description="Helical" evidence="7">
    <location>
        <begin position="169"/>
        <end position="188"/>
    </location>
</feature>
<comment type="subcellular location">
    <subcellularLocation>
        <location evidence="1">Cell membrane</location>
        <topology evidence="1">Multi-pass membrane protein</topology>
    </subcellularLocation>
</comment>
<feature type="transmembrane region" description="Helical" evidence="7">
    <location>
        <begin position="144"/>
        <end position="163"/>
    </location>
</feature>
<dbReference type="SMART" id="SM00382">
    <property type="entry name" value="AAA"/>
    <property type="match status" value="1"/>
</dbReference>
<dbReference type="PANTHER" id="PTHR43394">
    <property type="entry name" value="ATP-DEPENDENT PERMEASE MDL1, MITOCHONDRIAL"/>
    <property type="match status" value="1"/>
</dbReference>
<name>A0ABW8N0B9_9MICC</name>
<evidence type="ECO:0000256" key="5">
    <source>
        <dbReference type="ARBA" id="ARBA00022989"/>
    </source>
</evidence>
<gene>
    <name evidence="10" type="ORF">ABIA52_000331</name>
</gene>
<dbReference type="RefSeq" id="WP_404593338.1">
    <property type="nucleotide sequence ID" value="NZ_JBIYEW010000003.1"/>
</dbReference>
<protein>
    <submittedName>
        <fullName evidence="10">ATP-binding cassette subfamily C protein</fullName>
    </submittedName>
</protein>
<dbReference type="Gene3D" id="3.40.50.300">
    <property type="entry name" value="P-loop containing nucleotide triphosphate hydrolases"/>
    <property type="match status" value="1"/>
</dbReference>
<dbReference type="Pfam" id="PF00005">
    <property type="entry name" value="ABC_tran"/>
    <property type="match status" value="1"/>
</dbReference>
<evidence type="ECO:0000256" key="1">
    <source>
        <dbReference type="ARBA" id="ARBA00004651"/>
    </source>
</evidence>
<dbReference type="Gene3D" id="1.20.1560.10">
    <property type="entry name" value="ABC transporter type 1, transmembrane domain"/>
    <property type="match status" value="1"/>
</dbReference>
<reference evidence="10 11" key="1">
    <citation type="submission" date="2024-10" db="EMBL/GenBank/DDBJ databases">
        <title>Novel secondary metabolite-producing bacteria for plant disease control.</title>
        <authorList>
            <person name="Chevrette M."/>
        </authorList>
    </citation>
    <scope>NUCLEOTIDE SEQUENCE [LARGE SCALE GENOMIC DNA]</scope>
    <source>
        <strain evidence="10 11">J30 TE3557</strain>
    </source>
</reference>
<feature type="transmembrane region" description="Helical" evidence="7">
    <location>
        <begin position="29"/>
        <end position="54"/>
    </location>
</feature>
<sequence>MSTEILPIASPRETRKAMWRLLAQRPGRLTLTIVVLLAASCCGLAAPAILGMMVNIAATGGDVLSLLWLAVALLAAGGLGALLGILGQNLLARICEEALAGLREDVFAAAVRKPLAQLEKAGIGDVVARVSGDVEAVSEAISRVLPAFTSAAFTIAVTLLGLGVIDWRFAVAVLVAAPLQVITLRWFLKRTAPIYRTVRITEASRTEQIIETVQGSSSVVALGLGERHADLVAAASRENIGHSLRGVGYLTRFYNRLNLAELIGLSAVLLVGFWLHAEGAVTIGAATAAALYFYRLFDPIGLVLGQFDELQKAAAGLGRMFGLTQSAGAAAPRIRTSQAPSGTTPETDTGIVLDDVFFAYPGQRPALDGVSLMIKAGERVAIVGTSGAGKTTLAKVIMGLERPQGGTALVGGLNAASAHPAELHQHIAMVSQEVHVFSGTLAEDLRLAKPDASTQELRQVLHAVGATWSETLDDGLETPVGAGGHQLTPEQAQQVALARLLLKDPPIAVLDEATAEAGTGSAAMLDQAAEAALAGRTSVVIAHRLSQAASADTVVVMEHGRLVESGPHQELLANGGRYATLWEAWNSSLSRG</sequence>
<dbReference type="InterPro" id="IPR003593">
    <property type="entry name" value="AAA+_ATPase"/>
</dbReference>
<dbReference type="SUPFAM" id="SSF90123">
    <property type="entry name" value="ABC transporter transmembrane region"/>
    <property type="match status" value="1"/>
</dbReference>
<evidence type="ECO:0000313" key="10">
    <source>
        <dbReference type="EMBL" id="MFK4637442.1"/>
    </source>
</evidence>
<dbReference type="GO" id="GO:0005524">
    <property type="term" value="F:ATP binding"/>
    <property type="evidence" value="ECO:0007669"/>
    <property type="project" value="UniProtKB-KW"/>
</dbReference>
<keyword evidence="3" id="KW-0547">Nucleotide-binding</keyword>
<keyword evidence="5 7" id="KW-1133">Transmembrane helix</keyword>
<keyword evidence="6 7" id="KW-0472">Membrane</keyword>
<dbReference type="InterPro" id="IPR027417">
    <property type="entry name" value="P-loop_NTPase"/>
</dbReference>
<dbReference type="EMBL" id="JBIYEW010000003">
    <property type="protein sequence ID" value="MFK4637442.1"/>
    <property type="molecule type" value="Genomic_DNA"/>
</dbReference>
<evidence type="ECO:0000256" key="2">
    <source>
        <dbReference type="ARBA" id="ARBA00022692"/>
    </source>
</evidence>
<dbReference type="CDD" id="cd07346">
    <property type="entry name" value="ABC_6TM_exporters"/>
    <property type="match status" value="1"/>
</dbReference>
<dbReference type="InterPro" id="IPR039421">
    <property type="entry name" value="Type_1_exporter"/>
</dbReference>
<evidence type="ECO:0000256" key="6">
    <source>
        <dbReference type="ARBA" id="ARBA00023136"/>
    </source>
</evidence>
<evidence type="ECO:0000259" key="8">
    <source>
        <dbReference type="PROSITE" id="PS50893"/>
    </source>
</evidence>
<keyword evidence="4 10" id="KW-0067">ATP-binding</keyword>
<keyword evidence="11" id="KW-1185">Reference proteome</keyword>
<dbReference type="SUPFAM" id="SSF52540">
    <property type="entry name" value="P-loop containing nucleoside triphosphate hydrolases"/>
    <property type="match status" value="1"/>
</dbReference>
<keyword evidence="2 7" id="KW-0812">Transmembrane</keyword>
<evidence type="ECO:0000256" key="7">
    <source>
        <dbReference type="SAM" id="Phobius"/>
    </source>
</evidence>
<dbReference type="PROSITE" id="PS50893">
    <property type="entry name" value="ABC_TRANSPORTER_2"/>
    <property type="match status" value="1"/>
</dbReference>
<dbReference type="InterPro" id="IPR011527">
    <property type="entry name" value="ABC1_TM_dom"/>
</dbReference>
<feature type="domain" description="ABC transporter" evidence="8">
    <location>
        <begin position="351"/>
        <end position="584"/>
    </location>
</feature>
<comment type="caution">
    <text evidence="10">The sequence shown here is derived from an EMBL/GenBank/DDBJ whole genome shotgun (WGS) entry which is preliminary data.</text>
</comment>
<accession>A0ABW8N0B9</accession>
<organism evidence="10 11">
    <name type="scientific">Paenarthrobacter histidinolovorans</name>
    <dbReference type="NCBI Taxonomy" id="43664"/>
    <lineage>
        <taxon>Bacteria</taxon>
        <taxon>Bacillati</taxon>
        <taxon>Actinomycetota</taxon>
        <taxon>Actinomycetes</taxon>
        <taxon>Micrococcales</taxon>
        <taxon>Micrococcaceae</taxon>
        <taxon>Paenarthrobacter</taxon>
    </lineage>
</organism>
<feature type="domain" description="ABC transmembrane type-1" evidence="9">
    <location>
        <begin position="31"/>
        <end position="312"/>
    </location>
</feature>
<dbReference type="PROSITE" id="PS50929">
    <property type="entry name" value="ABC_TM1F"/>
    <property type="match status" value="1"/>
</dbReference>
<dbReference type="InterPro" id="IPR036640">
    <property type="entry name" value="ABC1_TM_sf"/>
</dbReference>
<dbReference type="Pfam" id="PF00664">
    <property type="entry name" value="ABC_membrane"/>
    <property type="match status" value="1"/>
</dbReference>
<feature type="transmembrane region" description="Helical" evidence="7">
    <location>
        <begin position="253"/>
        <end position="274"/>
    </location>
</feature>
<proteinExistence type="predicted"/>
<evidence type="ECO:0000256" key="3">
    <source>
        <dbReference type="ARBA" id="ARBA00022741"/>
    </source>
</evidence>
<evidence type="ECO:0000313" key="11">
    <source>
        <dbReference type="Proteomes" id="UP001620520"/>
    </source>
</evidence>
<dbReference type="InterPro" id="IPR003439">
    <property type="entry name" value="ABC_transporter-like_ATP-bd"/>
</dbReference>
<feature type="transmembrane region" description="Helical" evidence="7">
    <location>
        <begin position="66"/>
        <end position="86"/>
    </location>
</feature>